<feature type="compositionally biased region" description="Basic and acidic residues" evidence="1">
    <location>
        <begin position="67"/>
        <end position="79"/>
    </location>
</feature>
<evidence type="ECO:0000313" key="2">
    <source>
        <dbReference type="EMBL" id="PHH70278.1"/>
    </source>
</evidence>
<organism evidence="2 3">
    <name type="scientific">Ophiocordyceps camponoti-rufipedis</name>
    <dbReference type="NCBI Taxonomy" id="2004952"/>
    <lineage>
        <taxon>Eukaryota</taxon>
        <taxon>Fungi</taxon>
        <taxon>Dikarya</taxon>
        <taxon>Ascomycota</taxon>
        <taxon>Pezizomycotina</taxon>
        <taxon>Sordariomycetes</taxon>
        <taxon>Hypocreomycetidae</taxon>
        <taxon>Hypocreales</taxon>
        <taxon>Ophiocordycipitaceae</taxon>
        <taxon>Ophiocordyceps</taxon>
    </lineage>
</organism>
<reference evidence="2 3" key="1">
    <citation type="submission" date="2017-06" db="EMBL/GenBank/DDBJ databases">
        <title>Ant-infecting Ophiocordyceps genomes reveal a high diversity of potential behavioral manipulation genes and a possible major role for enterotoxins.</title>
        <authorList>
            <person name="De Bekker C."/>
            <person name="Evans H.C."/>
            <person name="Brachmann A."/>
            <person name="Hughes D.P."/>
        </authorList>
    </citation>
    <scope>NUCLEOTIDE SEQUENCE [LARGE SCALE GENOMIC DNA]</scope>
    <source>
        <strain evidence="2 3">Map16</strain>
    </source>
</reference>
<protein>
    <submittedName>
        <fullName evidence="2">Uncharacterized protein</fullName>
    </submittedName>
</protein>
<sequence>MLDTGSVAHPHSSAPALESLVMESAERATLYSQERAEGGAVSPVFRQRGGSALPPPRPEGHAVPGNNEEKRWEDYAHFL</sequence>
<feature type="region of interest" description="Disordered" evidence="1">
    <location>
        <begin position="31"/>
        <end position="79"/>
    </location>
</feature>
<accession>A0A2C5XWM2</accession>
<name>A0A2C5XWM2_9HYPO</name>
<dbReference type="AlphaFoldDB" id="A0A2C5XWM2"/>
<comment type="caution">
    <text evidence="2">The sequence shown here is derived from an EMBL/GenBank/DDBJ whole genome shotgun (WGS) entry which is preliminary data.</text>
</comment>
<keyword evidence="3" id="KW-1185">Reference proteome</keyword>
<evidence type="ECO:0000256" key="1">
    <source>
        <dbReference type="SAM" id="MobiDB-lite"/>
    </source>
</evidence>
<dbReference type="EMBL" id="NJES01000647">
    <property type="protein sequence ID" value="PHH70278.1"/>
    <property type="molecule type" value="Genomic_DNA"/>
</dbReference>
<gene>
    <name evidence="2" type="ORF">CDD80_6123</name>
</gene>
<dbReference type="Proteomes" id="UP000226431">
    <property type="component" value="Unassembled WGS sequence"/>
</dbReference>
<evidence type="ECO:0000313" key="3">
    <source>
        <dbReference type="Proteomes" id="UP000226431"/>
    </source>
</evidence>
<proteinExistence type="predicted"/>